<feature type="binding site" evidence="6 9">
    <location>
        <begin position="172"/>
        <end position="174"/>
    </location>
    <ligand>
        <name>substrate</name>
    </ligand>
</feature>
<dbReference type="PANTHER" id="PTHR10993:SF7">
    <property type="entry name" value="LIPOYLTRANSFERASE 2, MITOCHONDRIAL-RELATED"/>
    <property type="match status" value="1"/>
</dbReference>
<comment type="miscellaneous">
    <text evidence="6">In the reaction, the free carboxyl group of octanoic acid is attached via an amide linkage to the epsilon-amino group of a specific lysine residue of lipoyl domains of lipoate-dependent enzymes.</text>
</comment>
<feature type="site" description="Lowers pKa of active site Cys" evidence="6 10">
    <location>
        <position position="156"/>
    </location>
</feature>
<evidence type="ECO:0000256" key="9">
    <source>
        <dbReference type="PIRSR" id="PIRSR016262-2"/>
    </source>
</evidence>
<evidence type="ECO:0000259" key="11">
    <source>
        <dbReference type="PROSITE" id="PS51733"/>
    </source>
</evidence>
<evidence type="ECO:0000256" key="4">
    <source>
        <dbReference type="ARBA" id="ARBA00023315"/>
    </source>
</evidence>
<dbReference type="Gene3D" id="3.30.930.10">
    <property type="entry name" value="Bira Bifunctional Protein, Domain 2"/>
    <property type="match status" value="1"/>
</dbReference>
<dbReference type="AlphaFoldDB" id="A0A511QS98"/>
<dbReference type="InterPro" id="IPR004143">
    <property type="entry name" value="BPL_LPL_catalytic"/>
</dbReference>
<dbReference type="HAMAP" id="MF_00013">
    <property type="entry name" value="LipB"/>
    <property type="match status" value="1"/>
</dbReference>
<evidence type="ECO:0000313" key="12">
    <source>
        <dbReference type="EMBL" id="GEM80234.1"/>
    </source>
</evidence>
<name>A0A511QS98_9VIBR</name>
<sequence>MIQGRNELPNDTEKQANTTSSLLSDRLEIHHLGRQDYEPIWQRMHRFTDERDENTVDQVWIVEHNPVFTQGQAGKEEHLLNTGDIPVVKSDRGGQVTYHGPGQMVVYFLLNLRRRGLGVRELVTHIENTVVQTLAKLGIESAARPDAPGVYVEGKKICSLGLRIRKGCSFHGLALNIDMDLSPFLRINPCGYAGMEMVQVADFTTDDQRANIQGILVKELSTLLDYTDVIEMTESYE</sequence>
<accession>A0A511QS98</accession>
<protein>
    <recommendedName>
        <fullName evidence="6 7">Octanoyltransferase</fullName>
        <ecNumber evidence="6 7">2.3.1.181</ecNumber>
    </recommendedName>
    <alternativeName>
        <fullName evidence="6">Lipoate-protein ligase B</fullName>
    </alternativeName>
    <alternativeName>
        <fullName evidence="6">Lipoyl/octanoyl transferase</fullName>
    </alternativeName>
    <alternativeName>
        <fullName evidence="6">Octanoyl-[acyl-carrier-protein]-protein N-octanoyltransferase</fullName>
    </alternativeName>
</protein>
<dbReference type="GO" id="GO:0005737">
    <property type="term" value="C:cytoplasm"/>
    <property type="evidence" value="ECO:0007669"/>
    <property type="project" value="UniProtKB-SubCell"/>
</dbReference>
<evidence type="ECO:0000256" key="8">
    <source>
        <dbReference type="PIRSR" id="PIRSR016262-1"/>
    </source>
</evidence>
<dbReference type="RefSeq" id="WP_119009878.1">
    <property type="nucleotide sequence ID" value="NZ_BJXK01000009.1"/>
</dbReference>
<dbReference type="PROSITE" id="PS51733">
    <property type="entry name" value="BPL_LPL_CATALYTIC"/>
    <property type="match status" value="1"/>
</dbReference>
<feature type="binding site" evidence="6 9">
    <location>
        <begin position="92"/>
        <end position="99"/>
    </location>
    <ligand>
        <name>substrate</name>
    </ligand>
</feature>
<comment type="catalytic activity">
    <reaction evidence="6 7">
        <text>octanoyl-[ACP] + L-lysyl-[protein] = N(6)-octanoyl-L-lysyl-[protein] + holo-[ACP] + H(+)</text>
        <dbReference type="Rhea" id="RHEA:17665"/>
        <dbReference type="Rhea" id="RHEA-COMP:9636"/>
        <dbReference type="Rhea" id="RHEA-COMP:9685"/>
        <dbReference type="Rhea" id="RHEA-COMP:9752"/>
        <dbReference type="Rhea" id="RHEA-COMP:9928"/>
        <dbReference type="ChEBI" id="CHEBI:15378"/>
        <dbReference type="ChEBI" id="CHEBI:29969"/>
        <dbReference type="ChEBI" id="CHEBI:64479"/>
        <dbReference type="ChEBI" id="CHEBI:78463"/>
        <dbReference type="ChEBI" id="CHEBI:78809"/>
        <dbReference type="EC" id="2.3.1.181"/>
    </reaction>
</comment>
<dbReference type="OrthoDB" id="9787061at2"/>
<comment type="subcellular location">
    <subcellularLocation>
        <location evidence="6">Cytoplasm</location>
    </subcellularLocation>
</comment>
<evidence type="ECO:0000256" key="7">
    <source>
        <dbReference type="PIRNR" id="PIRNR016262"/>
    </source>
</evidence>
<dbReference type="InterPro" id="IPR045864">
    <property type="entry name" value="aa-tRNA-synth_II/BPL/LPL"/>
</dbReference>
<organism evidence="12 13">
    <name type="scientific">Vibrio superstes NBRC 103154</name>
    <dbReference type="NCBI Taxonomy" id="1219062"/>
    <lineage>
        <taxon>Bacteria</taxon>
        <taxon>Pseudomonadati</taxon>
        <taxon>Pseudomonadota</taxon>
        <taxon>Gammaproteobacteria</taxon>
        <taxon>Vibrionales</taxon>
        <taxon>Vibrionaceae</taxon>
        <taxon>Vibrio</taxon>
    </lineage>
</organism>
<comment type="pathway">
    <text evidence="1 6 7">Protein modification; protein lipoylation via endogenous pathway; protein N(6)-(lipoyl)lysine from octanoyl-[acyl-carrier-protein]: step 1/2.</text>
</comment>
<feature type="domain" description="BPL/LPL catalytic" evidence="11">
    <location>
        <begin position="53"/>
        <end position="228"/>
    </location>
</feature>
<dbReference type="GO" id="GO:0033819">
    <property type="term" value="F:lipoyl(octanoyl) transferase activity"/>
    <property type="evidence" value="ECO:0007669"/>
    <property type="project" value="UniProtKB-EC"/>
</dbReference>
<dbReference type="UniPathway" id="UPA00538">
    <property type="reaction ID" value="UER00592"/>
</dbReference>
<evidence type="ECO:0000256" key="3">
    <source>
        <dbReference type="ARBA" id="ARBA00022679"/>
    </source>
</evidence>
<feature type="active site" description="Acyl-thioester intermediate" evidence="6 8">
    <location>
        <position position="190"/>
    </location>
</feature>
<dbReference type="Proteomes" id="UP000321113">
    <property type="component" value="Unassembled WGS sequence"/>
</dbReference>
<dbReference type="EMBL" id="BJXK01000009">
    <property type="protein sequence ID" value="GEM80234.1"/>
    <property type="molecule type" value="Genomic_DNA"/>
</dbReference>
<dbReference type="PANTHER" id="PTHR10993">
    <property type="entry name" value="OCTANOYLTRANSFERASE"/>
    <property type="match status" value="1"/>
</dbReference>
<dbReference type="EC" id="2.3.1.181" evidence="6 7"/>
<dbReference type="FunFam" id="3.30.930.10:FF:000020">
    <property type="entry name" value="Octanoyltransferase"/>
    <property type="match status" value="1"/>
</dbReference>
<dbReference type="NCBIfam" id="NF010922">
    <property type="entry name" value="PRK14342.1"/>
    <property type="match status" value="1"/>
</dbReference>
<keyword evidence="3 6" id="KW-0808">Transferase</keyword>
<evidence type="ECO:0000256" key="6">
    <source>
        <dbReference type="HAMAP-Rule" id="MF_00013"/>
    </source>
</evidence>
<keyword evidence="13" id="KW-1185">Reference proteome</keyword>
<comment type="caution">
    <text evidence="12">The sequence shown here is derived from an EMBL/GenBank/DDBJ whole genome shotgun (WGS) entry which is preliminary data.</text>
</comment>
<evidence type="ECO:0000256" key="1">
    <source>
        <dbReference type="ARBA" id="ARBA00004821"/>
    </source>
</evidence>
<evidence type="ECO:0000256" key="10">
    <source>
        <dbReference type="PIRSR" id="PIRSR016262-3"/>
    </source>
</evidence>
<evidence type="ECO:0000256" key="5">
    <source>
        <dbReference type="ARBA" id="ARBA00024732"/>
    </source>
</evidence>
<dbReference type="PIRSF" id="PIRSF016262">
    <property type="entry name" value="LPLase"/>
    <property type="match status" value="1"/>
</dbReference>
<dbReference type="CDD" id="cd16444">
    <property type="entry name" value="LipB"/>
    <property type="match status" value="1"/>
</dbReference>
<dbReference type="PROSITE" id="PS01313">
    <property type="entry name" value="LIPB"/>
    <property type="match status" value="1"/>
</dbReference>
<proteinExistence type="inferred from homology"/>
<dbReference type="NCBIfam" id="TIGR00214">
    <property type="entry name" value="lipB"/>
    <property type="match status" value="1"/>
</dbReference>
<feature type="binding site" evidence="6 9">
    <location>
        <begin position="159"/>
        <end position="161"/>
    </location>
    <ligand>
        <name>substrate</name>
    </ligand>
</feature>
<dbReference type="GO" id="GO:0009249">
    <property type="term" value="P:protein lipoylation"/>
    <property type="evidence" value="ECO:0007669"/>
    <property type="project" value="InterPro"/>
</dbReference>
<evidence type="ECO:0000256" key="2">
    <source>
        <dbReference type="ARBA" id="ARBA00022490"/>
    </source>
</evidence>
<gene>
    <name evidence="6 12" type="primary">lipB</name>
    <name evidence="12" type="ORF">VSU01S_24790</name>
</gene>
<dbReference type="Pfam" id="PF21948">
    <property type="entry name" value="LplA-B_cat"/>
    <property type="match status" value="1"/>
</dbReference>
<evidence type="ECO:0000313" key="13">
    <source>
        <dbReference type="Proteomes" id="UP000321113"/>
    </source>
</evidence>
<comment type="similarity">
    <text evidence="6 7">Belongs to the LipB family.</text>
</comment>
<keyword evidence="2 6" id="KW-0963">Cytoplasm</keyword>
<reference evidence="12 13" key="1">
    <citation type="submission" date="2019-07" db="EMBL/GenBank/DDBJ databases">
        <title>Whole genome shotgun sequence of Vibrio superstes NBRC 103154.</title>
        <authorList>
            <person name="Hosoyama A."/>
            <person name="Uohara A."/>
            <person name="Ohji S."/>
            <person name="Ichikawa N."/>
        </authorList>
    </citation>
    <scope>NUCLEOTIDE SEQUENCE [LARGE SCALE GENOMIC DNA]</scope>
    <source>
        <strain evidence="12 13">NBRC 103154</strain>
    </source>
</reference>
<dbReference type="InterPro" id="IPR020605">
    <property type="entry name" value="Octanoyltransferase_CS"/>
</dbReference>
<dbReference type="InterPro" id="IPR000544">
    <property type="entry name" value="Octanoyltransferase"/>
</dbReference>
<keyword evidence="4 6" id="KW-0012">Acyltransferase</keyword>
<comment type="function">
    <text evidence="5 6 7">Catalyzes the transfer of endogenously produced octanoic acid from octanoyl-acyl-carrier-protein onto the lipoyl domains of lipoate-dependent enzymes. Lipoyl-ACP can also act as a substrate although octanoyl-ACP is likely to be the physiological substrate.</text>
</comment>
<dbReference type="SUPFAM" id="SSF55681">
    <property type="entry name" value="Class II aaRS and biotin synthetases"/>
    <property type="match status" value="1"/>
</dbReference>